<reference evidence="2 3" key="1">
    <citation type="submission" date="2019-02" db="EMBL/GenBank/DDBJ databases">
        <title>Deep-cultivation of Planctomycetes and their phenomic and genomic characterization uncovers novel biology.</title>
        <authorList>
            <person name="Wiegand S."/>
            <person name="Jogler M."/>
            <person name="Boedeker C."/>
            <person name="Pinto D."/>
            <person name="Vollmers J."/>
            <person name="Rivas-Marin E."/>
            <person name="Kohn T."/>
            <person name="Peeters S.H."/>
            <person name="Heuer A."/>
            <person name="Rast P."/>
            <person name="Oberbeckmann S."/>
            <person name="Bunk B."/>
            <person name="Jeske O."/>
            <person name="Meyerdierks A."/>
            <person name="Storesund J.E."/>
            <person name="Kallscheuer N."/>
            <person name="Luecker S."/>
            <person name="Lage O.M."/>
            <person name="Pohl T."/>
            <person name="Merkel B.J."/>
            <person name="Hornburger P."/>
            <person name="Mueller R.-W."/>
            <person name="Bruemmer F."/>
            <person name="Labrenz M."/>
            <person name="Spormann A.M."/>
            <person name="Op Den Camp H."/>
            <person name="Overmann J."/>
            <person name="Amann R."/>
            <person name="Jetten M.S.M."/>
            <person name="Mascher T."/>
            <person name="Medema M.H."/>
            <person name="Devos D.P."/>
            <person name="Kaster A.-K."/>
            <person name="Ovreas L."/>
            <person name="Rohde M."/>
            <person name="Galperin M.Y."/>
            <person name="Jogler C."/>
        </authorList>
    </citation>
    <scope>NUCLEOTIDE SEQUENCE [LARGE SCALE GENOMIC DNA]</scope>
    <source>
        <strain evidence="2 3">Pla123a</strain>
    </source>
</reference>
<dbReference type="AlphaFoldDB" id="A0A5C5ZFB7"/>
<dbReference type="RefSeq" id="WP_146584104.1">
    <property type="nucleotide sequence ID" value="NZ_SJPO01000001.1"/>
</dbReference>
<evidence type="ECO:0000313" key="2">
    <source>
        <dbReference type="EMBL" id="TWT85878.1"/>
    </source>
</evidence>
<organism evidence="2 3">
    <name type="scientific">Posidoniimonas polymericola</name>
    <dbReference type="NCBI Taxonomy" id="2528002"/>
    <lineage>
        <taxon>Bacteria</taxon>
        <taxon>Pseudomonadati</taxon>
        <taxon>Planctomycetota</taxon>
        <taxon>Planctomycetia</taxon>
        <taxon>Pirellulales</taxon>
        <taxon>Lacipirellulaceae</taxon>
        <taxon>Posidoniimonas</taxon>
    </lineage>
</organism>
<accession>A0A5C5ZFB7</accession>
<sequence length="133" mass="14377">MSERERWIVYPLLFLALGAALRDKLIKQTSSERVIAEQLLCESIICDNLAAREVIQAPLVRADRVAAGEVQARGVRQNGQPVLSISPQYLPQFLQQLGQVLRVKPAAEDPPAAAADGAAQGDTRATGSSESRD</sequence>
<protein>
    <submittedName>
        <fullName evidence="2">Uncharacterized protein</fullName>
    </submittedName>
</protein>
<feature type="compositionally biased region" description="Low complexity" evidence="1">
    <location>
        <begin position="109"/>
        <end position="127"/>
    </location>
</feature>
<comment type="caution">
    <text evidence="2">The sequence shown here is derived from an EMBL/GenBank/DDBJ whole genome shotgun (WGS) entry which is preliminary data.</text>
</comment>
<dbReference type="EMBL" id="SJPO01000001">
    <property type="protein sequence ID" value="TWT85878.1"/>
    <property type="molecule type" value="Genomic_DNA"/>
</dbReference>
<proteinExistence type="predicted"/>
<dbReference type="OrthoDB" id="292608at2"/>
<gene>
    <name evidence="2" type="ORF">Pla123a_06850</name>
</gene>
<keyword evidence="3" id="KW-1185">Reference proteome</keyword>
<evidence type="ECO:0000256" key="1">
    <source>
        <dbReference type="SAM" id="MobiDB-lite"/>
    </source>
</evidence>
<name>A0A5C5ZFB7_9BACT</name>
<feature type="region of interest" description="Disordered" evidence="1">
    <location>
        <begin position="105"/>
        <end position="133"/>
    </location>
</feature>
<evidence type="ECO:0000313" key="3">
    <source>
        <dbReference type="Proteomes" id="UP000318478"/>
    </source>
</evidence>
<dbReference type="Proteomes" id="UP000318478">
    <property type="component" value="Unassembled WGS sequence"/>
</dbReference>